<dbReference type="GO" id="GO:0016989">
    <property type="term" value="F:sigma factor antagonist activity"/>
    <property type="evidence" value="ECO:0007669"/>
    <property type="project" value="TreeGrafter"/>
</dbReference>
<evidence type="ECO:0000259" key="1">
    <source>
        <dbReference type="Pfam" id="PF04773"/>
    </source>
</evidence>
<dbReference type="PIRSF" id="PIRSF018266">
    <property type="entry name" value="FecR"/>
    <property type="match status" value="1"/>
</dbReference>
<feature type="domain" description="FecR protein" evidence="1">
    <location>
        <begin position="141"/>
        <end position="226"/>
    </location>
</feature>
<dbReference type="PANTHER" id="PTHR30273:SF2">
    <property type="entry name" value="PROTEIN FECR"/>
    <property type="match status" value="1"/>
</dbReference>
<reference evidence="2 3" key="1">
    <citation type="submission" date="2017-10" db="EMBL/GenBank/DDBJ databases">
        <title>Sphingobium yanoikuyae S72.</title>
        <authorList>
            <person name="Sanchez E."/>
            <person name="Bustos P."/>
            <person name="Mendoza P."/>
            <person name="Guo X."/>
            <person name="Mendoza A."/>
        </authorList>
    </citation>
    <scope>NUCLEOTIDE SEQUENCE [LARGE SCALE GENOMIC DNA]</scope>
    <source>
        <strain evidence="2 3">S72</strain>
    </source>
</reference>
<evidence type="ECO:0000313" key="3">
    <source>
        <dbReference type="Proteomes" id="UP000219422"/>
    </source>
</evidence>
<organism evidence="2 3">
    <name type="scientific">Sphingobium yanoikuyae</name>
    <name type="common">Sphingomonas yanoikuyae</name>
    <dbReference type="NCBI Taxonomy" id="13690"/>
    <lineage>
        <taxon>Bacteria</taxon>
        <taxon>Pseudomonadati</taxon>
        <taxon>Pseudomonadota</taxon>
        <taxon>Alphaproteobacteria</taxon>
        <taxon>Sphingomonadales</taxon>
        <taxon>Sphingomonadaceae</taxon>
        <taxon>Sphingobium</taxon>
    </lineage>
</organism>
<dbReference type="Gene3D" id="3.55.50.30">
    <property type="match status" value="1"/>
</dbReference>
<dbReference type="AlphaFoldDB" id="A0A291MYW2"/>
<accession>A0A291MYW2</accession>
<dbReference type="PANTHER" id="PTHR30273">
    <property type="entry name" value="PERIPLASMIC SIGNAL SENSOR AND SIGMA FACTOR ACTIVATOR FECR-RELATED"/>
    <property type="match status" value="1"/>
</dbReference>
<dbReference type="KEGG" id="sya:A6768_09825"/>
<sequence>MIMESVKFPWLRREKRSECTMGADDDAPDPIEDAAMRWAIEQDAGLSDDGIAALEQWLGSDPRHPPAFEKARAAWRFMGHPAIRSEVTQRRLSEPPLPGYPPVGRPEGKRKWIAPAVAASVALLVAGAIGDWPTALRSDAMTATGEQRTMTLADGSQVQLNTDSSISIDYQPDRRIVHVLKGEAAFSVAHDPRRPFSVEAKGGSTTALGTRFIVDRHADRAQVTVTLHSVRVAAPGAGASIAIVKEGQSVRYDRNGVGSVRTVDANAVSAWTRKRLVFVDQPLRTVVAELNRYHPGYIGIIGTDLGNRRVSGIFRTDNPVAALDTLQASLKLASIRLTDRVIFIHG</sequence>
<protein>
    <recommendedName>
        <fullName evidence="1">FecR protein domain-containing protein</fullName>
    </recommendedName>
</protein>
<proteinExistence type="predicted"/>
<dbReference type="Gene3D" id="2.60.120.1440">
    <property type="match status" value="1"/>
</dbReference>
<evidence type="ECO:0000313" key="2">
    <source>
        <dbReference type="EMBL" id="ATI80276.1"/>
    </source>
</evidence>
<dbReference type="InterPro" id="IPR012373">
    <property type="entry name" value="Ferrdict_sens_TM"/>
</dbReference>
<name>A0A291MYW2_SPHYA</name>
<dbReference type="InterPro" id="IPR006860">
    <property type="entry name" value="FecR"/>
</dbReference>
<dbReference type="Proteomes" id="UP000219422">
    <property type="component" value="Chromosome"/>
</dbReference>
<dbReference type="EMBL" id="CP023741">
    <property type="protein sequence ID" value="ATI80276.1"/>
    <property type="molecule type" value="Genomic_DNA"/>
</dbReference>
<dbReference type="Pfam" id="PF04773">
    <property type="entry name" value="FecR"/>
    <property type="match status" value="1"/>
</dbReference>
<gene>
    <name evidence="2" type="ORF">A6768_09825</name>
</gene>